<dbReference type="SUPFAM" id="SSF50249">
    <property type="entry name" value="Nucleic acid-binding proteins"/>
    <property type="match status" value="1"/>
</dbReference>
<feature type="compositionally biased region" description="Basic residues" evidence="1">
    <location>
        <begin position="252"/>
        <end position="265"/>
    </location>
</feature>
<evidence type="ECO:0000313" key="3">
    <source>
        <dbReference type="EMBL" id="JAS24026.1"/>
    </source>
</evidence>
<dbReference type="InterPro" id="IPR050181">
    <property type="entry name" value="Cold_shock_domain"/>
</dbReference>
<feature type="compositionally biased region" description="Polar residues" evidence="1">
    <location>
        <begin position="285"/>
        <end position="307"/>
    </location>
</feature>
<feature type="compositionally biased region" description="Low complexity" evidence="1">
    <location>
        <begin position="117"/>
        <end position="127"/>
    </location>
</feature>
<dbReference type="PANTHER" id="PTHR11544">
    <property type="entry name" value="COLD SHOCK DOMAIN CONTAINING PROTEINS"/>
    <property type="match status" value="1"/>
</dbReference>
<dbReference type="CDD" id="cd04458">
    <property type="entry name" value="CSP_CDS"/>
    <property type="match status" value="1"/>
</dbReference>
<accession>A0A1B6DEF5</accession>
<feature type="compositionally biased region" description="Basic and acidic residues" evidence="1">
    <location>
        <begin position="134"/>
        <end position="149"/>
    </location>
</feature>
<dbReference type="EMBL" id="GEDC01013272">
    <property type="protein sequence ID" value="JAS24026.1"/>
    <property type="molecule type" value="Transcribed_RNA"/>
</dbReference>
<dbReference type="GO" id="GO:0003676">
    <property type="term" value="F:nucleic acid binding"/>
    <property type="evidence" value="ECO:0007669"/>
    <property type="project" value="InterPro"/>
</dbReference>
<dbReference type="AlphaFoldDB" id="A0A1B6DEF5"/>
<name>A0A1B6DEF5_9HEMI</name>
<evidence type="ECO:0000256" key="1">
    <source>
        <dbReference type="SAM" id="MobiDB-lite"/>
    </source>
</evidence>
<dbReference type="Pfam" id="PF00313">
    <property type="entry name" value="CSD"/>
    <property type="match status" value="1"/>
</dbReference>
<protein>
    <recommendedName>
        <fullName evidence="2">CSD domain-containing protein</fullName>
    </recommendedName>
</protein>
<reference evidence="3" key="1">
    <citation type="submission" date="2015-12" db="EMBL/GenBank/DDBJ databases">
        <title>De novo transcriptome assembly of four potential Pierce s Disease insect vectors from Arizona vineyards.</title>
        <authorList>
            <person name="Tassone E.E."/>
        </authorList>
    </citation>
    <scope>NUCLEOTIDE SEQUENCE</scope>
</reference>
<organism evidence="3">
    <name type="scientific">Clastoptera arizonana</name>
    <name type="common">Arizona spittle bug</name>
    <dbReference type="NCBI Taxonomy" id="38151"/>
    <lineage>
        <taxon>Eukaryota</taxon>
        <taxon>Metazoa</taxon>
        <taxon>Ecdysozoa</taxon>
        <taxon>Arthropoda</taxon>
        <taxon>Hexapoda</taxon>
        <taxon>Insecta</taxon>
        <taxon>Pterygota</taxon>
        <taxon>Neoptera</taxon>
        <taxon>Paraneoptera</taxon>
        <taxon>Hemiptera</taxon>
        <taxon>Auchenorrhyncha</taxon>
        <taxon>Cercopoidea</taxon>
        <taxon>Clastopteridae</taxon>
        <taxon>Clastoptera</taxon>
    </lineage>
</organism>
<dbReference type="SMART" id="SM00357">
    <property type="entry name" value="CSP"/>
    <property type="match status" value="1"/>
</dbReference>
<dbReference type="PROSITE" id="PS51857">
    <property type="entry name" value="CSD_2"/>
    <property type="match status" value="1"/>
</dbReference>
<proteinExistence type="predicted"/>
<dbReference type="PRINTS" id="PR00050">
    <property type="entry name" value="COLDSHOCK"/>
</dbReference>
<feature type="domain" description="CSD" evidence="2">
    <location>
        <begin position="23"/>
        <end position="92"/>
    </location>
</feature>
<dbReference type="FunFam" id="2.40.50.140:FF:000274">
    <property type="entry name" value="Mitochondrial RNA binding protein"/>
    <property type="match status" value="1"/>
</dbReference>
<dbReference type="Gene3D" id="2.40.50.140">
    <property type="entry name" value="Nucleic acid-binding proteins"/>
    <property type="match status" value="1"/>
</dbReference>
<dbReference type="InterPro" id="IPR019844">
    <property type="entry name" value="CSD_CS"/>
</dbReference>
<dbReference type="PROSITE" id="PS00352">
    <property type="entry name" value="CSD_1"/>
    <property type="match status" value="1"/>
</dbReference>
<dbReference type="InterPro" id="IPR012340">
    <property type="entry name" value="NA-bd_OB-fold"/>
</dbReference>
<evidence type="ECO:0000259" key="2">
    <source>
        <dbReference type="PROSITE" id="PS51857"/>
    </source>
</evidence>
<sequence length="307" mass="34505">MAEPEKQPDQPKAAQQKPVLAEKVTGYVKWFNVKSGYGFINRSDTKDDVFVHQSAIIRNNPRKAVRSVGDGEQVQFDVVEGEKGNEAANVTGPNGENVIGSPYAADKRSHFGSNNWFNNRSRPFSNRGRPRRPRDRDQQDGYDRAKGDGEEAGDGNQRDGGQSRPYRRRRRSSYYGRGQHRAQQSSNDGEGNHSGGGEYDEGEVRRERGGRPHRFTRNYRGRNFGPPNRPRSNDDGQNLSEGETREGGSGRPYRRYNNNRRRSSRQNRTPRNNEGDAKNKFEGSDASTGQSQEASQPVQNTVTESTA</sequence>
<feature type="compositionally biased region" description="Basic and acidic residues" evidence="1">
    <location>
        <begin position="271"/>
        <end position="283"/>
    </location>
</feature>
<feature type="compositionally biased region" description="Basic residues" evidence="1">
    <location>
        <begin position="211"/>
        <end position="220"/>
    </location>
</feature>
<feature type="region of interest" description="Disordered" evidence="1">
    <location>
        <begin position="79"/>
        <end position="307"/>
    </location>
</feature>
<dbReference type="InterPro" id="IPR011129">
    <property type="entry name" value="CSD"/>
</dbReference>
<dbReference type="InterPro" id="IPR002059">
    <property type="entry name" value="CSP_DNA-bd"/>
</dbReference>
<gene>
    <name evidence="3" type="ORF">g.7044</name>
</gene>